<reference evidence="2" key="1">
    <citation type="submission" date="2015-02" db="EMBL/GenBank/DDBJ databases">
        <title>Complete Genome Sequencing of Pandoraea vervacti NS15 sp. nov.</title>
        <authorList>
            <person name="Chan K.-G."/>
        </authorList>
    </citation>
    <scope>NUCLEOTIDE SEQUENCE [LARGE SCALE GENOMIC DNA]</scope>
    <source>
        <strain evidence="2">NS15</strain>
    </source>
</reference>
<dbReference type="EMBL" id="CP010897">
    <property type="protein sequence ID" value="AJP58438.1"/>
    <property type="molecule type" value="Genomic_DNA"/>
</dbReference>
<evidence type="ECO:0000313" key="1">
    <source>
        <dbReference type="EMBL" id="AJP58438.1"/>
    </source>
</evidence>
<evidence type="ECO:0000313" key="2">
    <source>
        <dbReference type="Proteomes" id="UP000035085"/>
    </source>
</evidence>
<sequence length="108" mass="11922">MSATWQRTDTTQHISHVAIGIAITDTVYRNGLRQGDGLSNDAALALPFTHRFYSMRDVRDTLIRCDSSPTEPKRNMHVARKTCAGNASHALSLARHTVFRAQQTSLAG</sequence>
<keyword evidence="2" id="KW-1185">Reference proteome</keyword>
<dbReference type="Proteomes" id="UP000035085">
    <property type="component" value="Chromosome"/>
</dbReference>
<accession>A0ABN4FS11</accession>
<gene>
    <name evidence="1" type="ORF">UC34_18735</name>
</gene>
<organism evidence="1 2">
    <name type="scientific">Pandoraea vervacti</name>
    <dbReference type="NCBI Taxonomy" id="656178"/>
    <lineage>
        <taxon>Bacteria</taxon>
        <taxon>Pseudomonadati</taxon>
        <taxon>Pseudomonadota</taxon>
        <taxon>Betaproteobacteria</taxon>
        <taxon>Burkholderiales</taxon>
        <taxon>Burkholderiaceae</taxon>
        <taxon>Pandoraea</taxon>
    </lineage>
</organism>
<name>A0ABN4FS11_9BURK</name>
<proteinExistence type="predicted"/>
<protein>
    <submittedName>
        <fullName evidence="1">Uncharacterized protein</fullName>
    </submittedName>
</protein>